<keyword evidence="1" id="KW-0677">Repeat</keyword>
<evidence type="ECO:0000256" key="3">
    <source>
        <dbReference type="PROSITE-ProRule" id="PRU00023"/>
    </source>
</evidence>
<dbReference type="InterPro" id="IPR002110">
    <property type="entry name" value="Ankyrin_rpt"/>
</dbReference>
<name>A0A6A6T554_9PLEO</name>
<dbReference type="PANTHER" id="PTHR24198">
    <property type="entry name" value="ANKYRIN REPEAT AND PROTEIN KINASE DOMAIN-CONTAINING PROTEIN"/>
    <property type="match status" value="1"/>
</dbReference>
<evidence type="ECO:0000256" key="2">
    <source>
        <dbReference type="ARBA" id="ARBA00023043"/>
    </source>
</evidence>
<evidence type="ECO:0000313" key="4">
    <source>
        <dbReference type="EMBL" id="KAF2653664.1"/>
    </source>
</evidence>
<accession>A0A6A6T554</accession>
<dbReference type="AlphaFoldDB" id="A0A6A6T554"/>
<dbReference type="Pfam" id="PF12796">
    <property type="entry name" value="Ank_2"/>
    <property type="match status" value="1"/>
</dbReference>
<dbReference type="PANTHER" id="PTHR24198:SF165">
    <property type="entry name" value="ANKYRIN REPEAT-CONTAINING PROTEIN-RELATED"/>
    <property type="match status" value="1"/>
</dbReference>
<evidence type="ECO:0000313" key="5">
    <source>
        <dbReference type="Proteomes" id="UP000799324"/>
    </source>
</evidence>
<dbReference type="OrthoDB" id="426293at2759"/>
<feature type="repeat" description="ANK" evidence="3">
    <location>
        <begin position="41"/>
        <end position="73"/>
    </location>
</feature>
<feature type="repeat" description="ANK" evidence="3">
    <location>
        <begin position="8"/>
        <end position="40"/>
    </location>
</feature>
<protein>
    <submittedName>
        <fullName evidence="4">Ankyrin</fullName>
    </submittedName>
</protein>
<evidence type="ECO:0000256" key="1">
    <source>
        <dbReference type="ARBA" id="ARBA00022737"/>
    </source>
</evidence>
<dbReference type="SUPFAM" id="SSF48403">
    <property type="entry name" value="Ankyrin repeat"/>
    <property type="match status" value="1"/>
</dbReference>
<dbReference type="SMART" id="SM00248">
    <property type="entry name" value="ANK"/>
    <property type="match status" value="3"/>
</dbReference>
<dbReference type="Gene3D" id="1.25.40.20">
    <property type="entry name" value="Ankyrin repeat-containing domain"/>
    <property type="match status" value="1"/>
</dbReference>
<keyword evidence="2 3" id="KW-0040">ANK repeat</keyword>
<dbReference type="PROSITE" id="PS50088">
    <property type="entry name" value="ANK_REPEAT"/>
    <property type="match status" value="2"/>
</dbReference>
<keyword evidence="5" id="KW-1185">Reference proteome</keyword>
<gene>
    <name evidence="4" type="ORF">K491DRAFT_508569</name>
</gene>
<organism evidence="4 5">
    <name type="scientific">Lophiostoma macrostomum CBS 122681</name>
    <dbReference type="NCBI Taxonomy" id="1314788"/>
    <lineage>
        <taxon>Eukaryota</taxon>
        <taxon>Fungi</taxon>
        <taxon>Dikarya</taxon>
        <taxon>Ascomycota</taxon>
        <taxon>Pezizomycotina</taxon>
        <taxon>Dothideomycetes</taxon>
        <taxon>Pleosporomycetidae</taxon>
        <taxon>Pleosporales</taxon>
        <taxon>Lophiostomataceae</taxon>
        <taxon>Lophiostoma</taxon>
    </lineage>
</organism>
<dbReference type="Proteomes" id="UP000799324">
    <property type="component" value="Unassembled WGS sequence"/>
</dbReference>
<dbReference type="InterPro" id="IPR036770">
    <property type="entry name" value="Ankyrin_rpt-contain_sf"/>
</dbReference>
<dbReference type="EMBL" id="MU004377">
    <property type="protein sequence ID" value="KAF2653664.1"/>
    <property type="molecule type" value="Genomic_DNA"/>
</dbReference>
<reference evidence="4" key="1">
    <citation type="journal article" date="2020" name="Stud. Mycol.">
        <title>101 Dothideomycetes genomes: a test case for predicting lifestyles and emergence of pathogens.</title>
        <authorList>
            <person name="Haridas S."/>
            <person name="Albert R."/>
            <person name="Binder M."/>
            <person name="Bloem J."/>
            <person name="Labutti K."/>
            <person name="Salamov A."/>
            <person name="Andreopoulos B."/>
            <person name="Baker S."/>
            <person name="Barry K."/>
            <person name="Bills G."/>
            <person name="Bluhm B."/>
            <person name="Cannon C."/>
            <person name="Castanera R."/>
            <person name="Culley D."/>
            <person name="Daum C."/>
            <person name="Ezra D."/>
            <person name="Gonzalez J."/>
            <person name="Henrissat B."/>
            <person name="Kuo A."/>
            <person name="Liang C."/>
            <person name="Lipzen A."/>
            <person name="Lutzoni F."/>
            <person name="Magnuson J."/>
            <person name="Mondo S."/>
            <person name="Nolan M."/>
            <person name="Ohm R."/>
            <person name="Pangilinan J."/>
            <person name="Park H.-J."/>
            <person name="Ramirez L."/>
            <person name="Alfaro M."/>
            <person name="Sun H."/>
            <person name="Tritt A."/>
            <person name="Yoshinaga Y."/>
            <person name="Zwiers L.-H."/>
            <person name="Turgeon B."/>
            <person name="Goodwin S."/>
            <person name="Spatafora J."/>
            <person name="Crous P."/>
            <person name="Grigoriev I."/>
        </authorList>
    </citation>
    <scope>NUCLEOTIDE SEQUENCE</scope>
    <source>
        <strain evidence="4">CBS 122681</strain>
    </source>
</reference>
<dbReference type="PROSITE" id="PS50297">
    <property type="entry name" value="ANK_REP_REGION"/>
    <property type="match status" value="2"/>
</dbReference>
<proteinExistence type="predicted"/>
<sequence>MSGNVFFSEESPLHVAVRYKQLKAAESLLSLGANIGSRDGQGKTPLLRALKVGHLAMVKILIRHWSDIRARNVNMEGCLHVLCSSADSSVDAKPYMKYISSHHIKWERDQFNATALHRSADKGNFTTFTYLVRTGWDCYAKDIRGWTPIDVGLKWPRLRAFIYASDTLPDYSYGMDDYVNTLLDKMWDTMNLKHFLRAVKHRGLEQLLNFEVASSELPCMLRVLLDA</sequence>